<evidence type="ECO:0008006" key="3">
    <source>
        <dbReference type="Google" id="ProtNLM"/>
    </source>
</evidence>
<dbReference type="HOGENOM" id="CLU_137390_0_0_5"/>
<proteinExistence type="predicted"/>
<dbReference type="InterPro" id="IPR021866">
    <property type="entry name" value="SpoIIAA-like"/>
</dbReference>
<accession>M9R3U0</accession>
<keyword evidence="2" id="KW-1185">Reference proteome</keyword>
<dbReference type="Proteomes" id="UP000005307">
    <property type="component" value="Chromosome"/>
</dbReference>
<dbReference type="KEGG" id="oat:OAN307_c11910"/>
<dbReference type="InterPro" id="IPR038396">
    <property type="entry name" value="SpoIIAA-like_sf"/>
</dbReference>
<dbReference type="eggNOG" id="ENOG5032RKG">
    <property type="taxonomic scope" value="Bacteria"/>
</dbReference>
<dbReference type="InterPro" id="IPR036513">
    <property type="entry name" value="STAS_dom_sf"/>
</dbReference>
<organism evidence="1 2">
    <name type="scientific">Octadecabacter antarcticus 307</name>
    <dbReference type="NCBI Taxonomy" id="391626"/>
    <lineage>
        <taxon>Bacteria</taxon>
        <taxon>Pseudomonadati</taxon>
        <taxon>Pseudomonadota</taxon>
        <taxon>Alphaproteobacteria</taxon>
        <taxon>Rhodobacterales</taxon>
        <taxon>Roseobacteraceae</taxon>
        <taxon>Octadecabacter</taxon>
    </lineage>
</organism>
<dbReference type="EMBL" id="CP003740">
    <property type="protein sequence ID" value="AGI66892.1"/>
    <property type="molecule type" value="Genomic_DNA"/>
</dbReference>
<dbReference type="AlphaFoldDB" id="M9R3U0"/>
<dbReference type="Pfam" id="PF11964">
    <property type="entry name" value="SpoIIAA-like"/>
    <property type="match status" value="1"/>
</dbReference>
<sequence length="135" mass="14770">MLLIHKTGPNRVDIELSAILDSDMMAAGLDELFEASQDISNGVMMYKIPSFSMPTGGALAAEMMRLPKLFSLIKHFSRCAVLTDIGWLQTAARIEGALIPGLEIKCFDMADEAKAEAWLARFADKEDDFGGDMPV</sequence>
<evidence type="ECO:0000313" key="1">
    <source>
        <dbReference type="EMBL" id="AGI66892.1"/>
    </source>
</evidence>
<dbReference type="RefSeq" id="WP_015498934.1">
    <property type="nucleotide sequence ID" value="NC_020911.1"/>
</dbReference>
<dbReference type="SUPFAM" id="SSF52091">
    <property type="entry name" value="SpoIIaa-like"/>
    <property type="match status" value="1"/>
</dbReference>
<reference evidence="1 2" key="1">
    <citation type="journal article" date="2013" name="PLoS ONE">
        <title>Poles Apart: Arctic and Antarctic Octadecabacter strains Share High Genome Plasticity and a New Type of Xanthorhodopsin.</title>
        <authorList>
            <person name="Vollmers J."/>
            <person name="Voget S."/>
            <person name="Dietrich S."/>
            <person name="Gollnow K."/>
            <person name="Smits M."/>
            <person name="Meyer K."/>
            <person name="Brinkhoff T."/>
            <person name="Simon M."/>
            <person name="Daniel R."/>
        </authorList>
    </citation>
    <scope>NUCLEOTIDE SEQUENCE [LARGE SCALE GENOMIC DNA]</scope>
    <source>
        <strain evidence="1 2">307</strain>
    </source>
</reference>
<dbReference type="STRING" id="391626.OAN307_c11910"/>
<evidence type="ECO:0000313" key="2">
    <source>
        <dbReference type="Proteomes" id="UP000005307"/>
    </source>
</evidence>
<gene>
    <name evidence="1" type="ORF">OAN307_c11910</name>
</gene>
<name>M9R3U0_9RHOB</name>
<dbReference type="OrthoDB" id="7619266at2"/>
<protein>
    <recommendedName>
        <fullName evidence="3">SpoIIAA-like protein</fullName>
    </recommendedName>
</protein>
<dbReference type="Gene3D" id="3.40.50.10600">
    <property type="entry name" value="SpoIIaa-like domains"/>
    <property type="match status" value="1"/>
</dbReference>